<gene>
    <name evidence="2" type="ORF">HMPREF1541_05684</name>
</gene>
<feature type="region of interest" description="Disordered" evidence="1">
    <location>
        <begin position="83"/>
        <end position="113"/>
    </location>
</feature>
<dbReference type="InParanoid" id="W2RT22"/>
<accession>W2RT22</accession>
<dbReference type="EMBL" id="KB822721">
    <property type="protein sequence ID" value="ETN39460.1"/>
    <property type="molecule type" value="Genomic_DNA"/>
</dbReference>
<proteinExistence type="predicted"/>
<dbReference type="Proteomes" id="UP000030752">
    <property type="component" value="Unassembled WGS sequence"/>
</dbReference>
<sequence length="799" mass="90138">MSSTHASTPGSRRQSGSGRCPQHQRSSSVADNPQIIGSTGLSGRTPSSRTTSQSSQHRRTQSAQPVSQNLASRLASLQVSSATDFTDRLRNPPVRDELRGPLPRSAFGPVRPGKIGKPYKALQAYLDNSRGQHVDLRIGDEGKVLKKSVQSGVEWLQVSIPARDQEHWVPPHCIQVNEAIYYGELRYNEIVTMEDHIDTARLRNMVPGQSSQLGKAIEAQLVAWNEQQPEVDMGDDVKKTISNTAQRNKLISRIIEGCEKAGSYGILNKPDFVQSDLSSFQDAKDCQQGGIYVNRYSSFIDDPALKPVLRVGKGTVIAKRIDDHVKHGDPQSTYDLEKTHYRMARKANVKEHFVLCILSSAVDQTIAEQLFNNLLQTWAPWVITNTIFETTPEEDSRSRDVELDKIKAVKYRAFFLAAYRHKLLSDSVQVLTGWPGAVFRDGFDASHGLNVSTPLSEEASNERSIWTRIDIPDKLTAFYSHPRRVRVREKKGKTNGYYELLELGSKATNDRLLFQFLSSKEALRKANINIKEGTLVYPRIEIRLDGQPHVSSWARLQDLEIWNDHKQAAAVGVYFEYQDERGNWCEFCMQSSTFKELKNPRQRGSLTRHSQAMGLYRYLMQERLPQDWSEQENWISDYGIARVHQLHFDSFTQTFSFKEIFGPGLPRDLPKRKREAVIESELKAAGAQHLSTVTGWQGYRPQKLGSGPGSPRTMCDLCQCISKATGNRTHRCVQSDNRSDLCTNCWDLGIPCTWTPNDQLNEQLRGLVLFKGEGGRSALPQNVHGLILHKIPNEPEEEA</sequence>
<dbReference type="eggNOG" id="ENOG502SXAS">
    <property type="taxonomic scope" value="Eukaryota"/>
</dbReference>
<feature type="compositionally biased region" description="Polar residues" evidence="1">
    <location>
        <begin position="1"/>
        <end position="31"/>
    </location>
</feature>
<evidence type="ECO:0000313" key="3">
    <source>
        <dbReference type="Proteomes" id="UP000030752"/>
    </source>
</evidence>
<protein>
    <submittedName>
        <fullName evidence="2">Uncharacterized protein</fullName>
    </submittedName>
</protein>
<evidence type="ECO:0000256" key="1">
    <source>
        <dbReference type="SAM" id="MobiDB-lite"/>
    </source>
</evidence>
<dbReference type="HOGENOM" id="CLU_351960_0_0_1"/>
<evidence type="ECO:0000313" key="2">
    <source>
        <dbReference type="EMBL" id="ETN39460.1"/>
    </source>
</evidence>
<dbReference type="AlphaFoldDB" id="W2RT22"/>
<feature type="compositionally biased region" description="Low complexity" evidence="1">
    <location>
        <begin position="37"/>
        <end position="55"/>
    </location>
</feature>
<name>W2RT22_CYPE1</name>
<reference evidence="2 3" key="1">
    <citation type="submission" date="2013-03" db="EMBL/GenBank/DDBJ databases">
        <title>The Genome Sequence of Phialophora europaea CBS 101466.</title>
        <authorList>
            <consortium name="The Broad Institute Genomics Platform"/>
            <person name="Cuomo C."/>
            <person name="de Hoog S."/>
            <person name="Gorbushina A."/>
            <person name="Walker B."/>
            <person name="Young S.K."/>
            <person name="Zeng Q."/>
            <person name="Gargeya S."/>
            <person name="Fitzgerald M."/>
            <person name="Haas B."/>
            <person name="Abouelleil A."/>
            <person name="Allen A.W."/>
            <person name="Alvarado L."/>
            <person name="Arachchi H.M."/>
            <person name="Berlin A.M."/>
            <person name="Chapman S.B."/>
            <person name="Gainer-Dewar J."/>
            <person name="Goldberg J."/>
            <person name="Griggs A."/>
            <person name="Gujja S."/>
            <person name="Hansen M."/>
            <person name="Howarth C."/>
            <person name="Imamovic A."/>
            <person name="Ireland A."/>
            <person name="Larimer J."/>
            <person name="McCowan C."/>
            <person name="Murphy C."/>
            <person name="Pearson M."/>
            <person name="Poon T.W."/>
            <person name="Priest M."/>
            <person name="Roberts A."/>
            <person name="Saif S."/>
            <person name="Shea T."/>
            <person name="Sisk P."/>
            <person name="Sykes S."/>
            <person name="Wortman J."/>
            <person name="Nusbaum C."/>
            <person name="Birren B."/>
        </authorList>
    </citation>
    <scope>NUCLEOTIDE SEQUENCE [LARGE SCALE GENOMIC DNA]</scope>
    <source>
        <strain evidence="2 3">CBS 101466</strain>
    </source>
</reference>
<dbReference type="GeneID" id="19973023"/>
<organism evidence="2 3">
    <name type="scientific">Cyphellophora europaea (strain CBS 101466)</name>
    <name type="common">Phialophora europaea</name>
    <dbReference type="NCBI Taxonomy" id="1220924"/>
    <lineage>
        <taxon>Eukaryota</taxon>
        <taxon>Fungi</taxon>
        <taxon>Dikarya</taxon>
        <taxon>Ascomycota</taxon>
        <taxon>Pezizomycotina</taxon>
        <taxon>Eurotiomycetes</taxon>
        <taxon>Chaetothyriomycetidae</taxon>
        <taxon>Chaetothyriales</taxon>
        <taxon>Cyphellophoraceae</taxon>
        <taxon>Cyphellophora</taxon>
    </lineage>
</organism>
<dbReference type="VEuPathDB" id="FungiDB:HMPREF1541_05684"/>
<dbReference type="RefSeq" id="XP_008718245.1">
    <property type="nucleotide sequence ID" value="XM_008720023.1"/>
</dbReference>
<keyword evidence="3" id="KW-1185">Reference proteome</keyword>
<feature type="compositionally biased region" description="Basic and acidic residues" evidence="1">
    <location>
        <begin position="85"/>
        <end position="99"/>
    </location>
</feature>
<feature type="region of interest" description="Disordered" evidence="1">
    <location>
        <begin position="1"/>
        <end position="69"/>
    </location>
</feature>
<dbReference type="OrthoDB" id="4788824at2759"/>